<evidence type="ECO:0000256" key="4">
    <source>
        <dbReference type="ARBA" id="ARBA00023163"/>
    </source>
</evidence>
<dbReference type="SUPFAM" id="SSF46785">
    <property type="entry name" value="Winged helix' DNA-binding domain"/>
    <property type="match status" value="1"/>
</dbReference>
<dbReference type="EMBL" id="CP011770">
    <property type="protein sequence ID" value="AKM09110.1"/>
    <property type="molecule type" value="Genomic_DNA"/>
</dbReference>
<keyword evidence="7" id="KW-1185">Reference proteome</keyword>
<dbReference type="InterPro" id="IPR036388">
    <property type="entry name" value="WH-like_DNA-bd_sf"/>
</dbReference>
<keyword evidence="4" id="KW-0804">Transcription</keyword>
<proteinExistence type="inferred from homology"/>
<evidence type="ECO:0000256" key="2">
    <source>
        <dbReference type="ARBA" id="ARBA00023015"/>
    </source>
</evidence>
<keyword evidence="3" id="KW-0238">DNA-binding</keyword>
<keyword evidence="2" id="KW-0805">Transcription regulation</keyword>
<dbReference type="InterPro" id="IPR050176">
    <property type="entry name" value="LTTR"/>
</dbReference>
<dbReference type="GO" id="GO:0003700">
    <property type="term" value="F:DNA-binding transcription factor activity"/>
    <property type="evidence" value="ECO:0007669"/>
    <property type="project" value="InterPro"/>
</dbReference>
<name>A0A0G3XC51_9SPHN</name>
<dbReference type="SUPFAM" id="SSF53850">
    <property type="entry name" value="Periplasmic binding protein-like II"/>
    <property type="match status" value="1"/>
</dbReference>
<reference evidence="6 7" key="1">
    <citation type="submission" date="2015-06" db="EMBL/GenBank/DDBJ databases">
        <authorList>
            <person name="Zeng Y."/>
            <person name="Huang Y."/>
        </authorList>
    </citation>
    <scope>NUCLEOTIDE SEQUENCE [LARGE SCALE GENOMIC DNA]</scope>
    <source>
        <strain evidence="6 7">PQ-2</strain>
    </source>
</reference>
<accession>A0A0G3XC51</accession>
<dbReference type="PROSITE" id="PS50931">
    <property type="entry name" value="HTH_LYSR"/>
    <property type="match status" value="1"/>
</dbReference>
<dbReference type="GO" id="GO:0003677">
    <property type="term" value="F:DNA binding"/>
    <property type="evidence" value="ECO:0007669"/>
    <property type="project" value="UniProtKB-KW"/>
</dbReference>
<dbReference type="PRINTS" id="PR00039">
    <property type="entry name" value="HTHLYSR"/>
</dbReference>
<dbReference type="STRING" id="1348774.AB433_02635"/>
<dbReference type="Gene3D" id="1.10.10.10">
    <property type="entry name" value="Winged helix-like DNA-binding domain superfamily/Winged helix DNA-binding domain"/>
    <property type="match status" value="1"/>
</dbReference>
<dbReference type="PANTHER" id="PTHR30579:SF8">
    <property type="entry name" value="HTH-TYPE TRANSCRIPTIONAL REGULATOR HDFR"/>
    <property type="match status" value="1"/>
</dbReference>
<evidence type="ECO:0000259" key="5">
    <source>
        <dbReference type="PROSITE" id="PS50931"/>
    </source>
</evidence>
<dbReference type="Proteomes" id="UP000035287">
    <property type="component" value="Chromosome"/>
</dbReference>
<dbReference type="Pfam" id="PF03466">
    <property type="entry name" value="LysR_substrate"/>
    <property type="match status" value="1"/>
</dbReference>
<gene>
    <name evidence="6" type="ORF">AB433_02635</name>
</gene>
<evidence type="ECO:0000256" key="1">
    <source>
        <dbReference type="ARBA" id="ARBA00009437"/>
    </source>
</evidence>
<protein>
    <submittedName>
        <fullName evidence="6">LysR family transcriptional regulator</fullName>
    </submittedName>
</protein>
<sequence>MDVAIARTFLEVVKTGSFVGAAANLNLTQTAVSARIRVLEEQLDQQVFIRNKAGAKLTPAGEQFQRFATTLVQVWARAQRAVALPPGRETVVSVGAELSLWNPLLRHWLLWMRRECAEIAIRTQIDTSERLMGQVQDGSLDLAVIYAAPSRPGVIAELLFEEKLVLARTTPTTTELTPQDHVQIDWGDEFAASYQAAFPDQPNAVLSISYGPLALEYILATGGSGYFRKGFIRTYLEEGRLALVPGSPEFSYSAYAVHSTKADPGVMDRVRAGLHDAARIAV</sequence>
<dbReference type="RefSeq" id="WP_047819804.1">
    <property type="nucleotide sequence ID" value="NZ_CP011770.1"/>
</dbReference>
<evidence type="ECO:0000256" key="3">
    <source>
        <dbReference type="ARBA" id="ARBA00023125"/>
    </source>
</evidence>
<dbReference type="AlphaFoldDB" id="A0A0G3XC51"/>
<evidence type="ECO:0000313" key="7">
    <source>
        <dbReference type="Proteomes" id="UP000035287"/>
    </source>
</evidence>
<dbReference type="InterPro" id="IPR000847">
    <property type="entry name" value="LysR_HTH_N"/>
</dbReference>
<feature type="domain" description="HTH lysR-type" evidence="5">
    <location>
        <begin position="1"/>
        <end position="58"/>
    </location>
</feature>
<comment type="similarity">
    <text evidence="1">Belongs to the LysR transcriptional regulatory family.</text>
</comment>
<dbReference type="PANTHER" id="PTHR30579">
    <property type="entry name" value="TRANSCRIPTIONAL REGULATOR"/>
    <property type="match status" value="1"/>
</dbReference>
<dbReference type="KEGG" id="cna:AB433_02635"/>
<dbReference type="InterPro" id="IPR005119">
    <property type="entry name" value="LysR_subst-bd"/>
</dbReference>
<dbReference type="Pfam" id="PF00126">
    <property type="entry name" value="HTH_1"/>
    <property type="match status" value="1"/>
</dbReference>
<organism evidence="6 7">
    <name type="scientific">Croceicoccus naphthovorans</name>
    <dbReference type="NCBI Taxonomy" id="1348774"/>
    <lineage>
        <taxon>Bacteria</taxon>
        <taxon>Pseudomonadati</taxon>
        <taxon>Pseudomonadota</taxon>
        <taxon>Alphaproteobacteria</taxon>
        <taxon>Sphingomonadales</taxon>
        <taxon>Erythrobacteraceae</taxon>
        <taxon>Croceicoccus</taxon>
    </lineage>
</organism>
<dbReference type="PATRIC" id="fig|1348774.3.peg.555"/>
<dbReference type="OrthoDB" id="9813056at2"/>
<dbReference type="InterPro" id="IPR036390">
    <property type="entry name" value="WH_DNA-bd_sf"/>
</dbReference>
<evidence type="ECO:0000313" key="6">
    <source>
        <dbReference type="EMBL" id="AKM09110.1"/>
    </source>
</evidence>
<dbReference type="Gene3D" id="3.40.190.10">
    <property type="entry name" value="Periplasmic binding protein-like II"/>
    <property type="match status" value="2"/>
</dbReference>